<dbReference type="EMBL" id="PTJD01000003">
    <property type="protein sequence ID" value="PPK97492.1"/>
    <property type="molecule type" value="Genomic_DNA"/>
</dbReference>
<dbReference type="GO" id="GO:0030145">
    <property type="term" value="F:manganese ion binding"/>
    <property type="evidence" value="ECO:0007669"/>
    <property type="project" value="UniProtKB-UniRule"/>
</dbReference>
<dbReference type="InterPro" id="IPR012001">
    <property type="entry name" value="Thiamin_PyroP_enz_TPP-bd_dom"/>
</dbReference>
<dbReference type="AlphaFoldDB" id="A0A2S6ITB3"/>
<feature type="domain" description="Thiamine pyrophosphate enzyme N-terminal TPP-binding" evidence="8">
    <location>
        <begin position="7"/>
        <end position="122"/>
    </location>
</feature>
<accession>A0A2S6ITB3</accession>
<dbReference type="InterPro" id="IPR029061">
    <property type="entry name" value="THDP-binding"/>
</dbReference>
<evidence type="ECO:0000313" key="9">
    <source>
        <dbReference type="EMBL" id="PPK97492.1"/>
    </source>
</evidence>
<proteinExistence type="inferred from homology"/>
<dbReference type="Pfam" id="PF02776">
    <property type="entry name" value="TPP_enzyme_N"/>
    <property type="match status" value="1"/>
</dbReference>
<evidence type="ECO:0000256" key="3">
    <source>
        <dbReference type="ARBA" id="ARBA00022842"/>
    </source>
</evidence>
<dbReference type="EC" id="2.2.1.9" evidence="6"/>
<dbReference type="CDD" id="cd07037">
    <property type="entry name" value="TPP_PYR_MenD"/>
    <property type="match status" value="1"/>
</dbReference>
<evidence type="ECO:0000256" key="4">
    <source>
        <dbReference type="ARBA" id="ARBA00023052"/>
    </source>
</evidence>
<dbReference type="PANTHER" id="PTHR42916:SF1">
    <property type="entry name" value="PROTEIN PHYLLO, CHLOROPLASTIC"/>
    <property type="match status" value="1"/>
</dbReference>
<keyword evidence="5 6" id="KW-0464">Manganese</keyword>
<feature type="region of interest" description="Disordered" evidence="7">
    <location>
        <begin position="165"/>
        <end position="189"/>
    </location>
</feature>
<evidence type="ECO:0000259" key="8">
    <source>
        <dbReference type="Pfam" id="PF02776"/>
    </source>
</evidence>
<dbReference type="UniPathway" id="UPA01057">
    <property type="reaction ID" value="UER00164"/>
</dbReference>
<comment type="subunit">
    <text evidence="6">Homodimer.</text>
</comment>
<dbReference type="GO" id="GO:0030976">
    <property type="term" value="F:thiamine pyrophosphate binding"/>
    <property type="evidence" value="ECO:0007669"/>
    <property type="project" value="UniProtKB-UniRule"/>
</dbReference>
<dbReference type="GO" id="GO:0009234">
    <property type="term" value="P:menaquinone biosynthetic process"/>
    <property type="evidence" value="ECO:0007669"/>
    <property type="project" value="UniProtKB-UniRule"/>
</dbReference>
<comment type="pathway">
    <text evidence="6">Quinol/quinone metabolism; menaquinone biosynthesis.</text>
</comment>
<dbReference type="RefSeq" id="WP_104431705.1">
    <property type="nucleotide sequence ID" value="NZ_PTJD01000003.1"/>
</dbReference>
<gene>
    <name evidence="6" type="primary">menD</name>
    <name evidence="9" type="ORF">CLV92_10322</name>
</gene>
<evidence type="ECO:0000256" key="7">
    <source>
        <dbReference type="SAM" id="MobiDB-lite"/>
    </source>
</evidence>
<evidence type="ECO:0000313" key="10">
    <source>
        <dbReference type="Proteomes" id="UP000239485"/>
    </source>
</evidence>
<protein>
    <recommendedName>
        <fullName evidence="6">2-succinyl-5-enolpyruvyl-6-hydroxy-3-cyclohexene-1-carboxylate synthase</fullName>
        <shortName evidence="6">SEPHCHC synthase</shortName>
        <ecNumber evidence="6">2.2.1.9</ecNumber>
    </recommendedName>
    <alternativeName>
        <fullName evidence="6">Menaquinone biosynthesis protein MenD</fullName>
    </alternativeName>
</protein>
<dbReference type="PANTHER" id="PTHR42916">
    <property type="entry name" value="2-SUCCINYL-5-ENOLPYRUVYL-6-HYDROXY-3-CYCLOHEXENE-1-CARBOXYLATE SYNTHASE"/>
    <property type="match status" value="1"/>
</dbReference>
<dbReference type="InterPro" id="IPR004433">
    <property type="entry name" value="MenaQ_synth_MenD"/>
</dbReference>
<keyword evidence="2 6" id="KW-0479">Metal-binding</keyword>
<comment type="cofactor">
    <cofactor evidence="6">
        <name>Mg(2+)</name>
        <dbReference type="ChEBI" id="CHEBI:18420"/>
    </cofactor>
    <cofactor evidence="6">
        <name>Mn(2+)</name>
        <dbReference type="ChEBI" id="CHEBI:29035"/>
    </cofactor>
</comment>
<dbReference type="NCBIfam" id="TIGR00173">
    <property type="entry name" value="menD"/>
    <property type="match status" value="1"/>
</dbReference>
<keyword evidence="10" id="KW-1185">Reference proteome</keyword>
<dbReference type="HAMAP" id="MF_01659">
    <property type="entry name" value="MenD"/>
    <property type="match status" value="1"/>
</dbReference>
<dbReference type="CDD" id="cd02009">
    <property type="entry name" value="TPP_SHCHC_synthase"/>
    <property type="match status" value="1"/>
</dbReference>
<dbReference type="GO" id="GO:0000287">
    <property type="term" value="F:magnesium ion binding"/>
    <property type="evidence" value="ECO:0007669"/>
    <property type="project" value="UniProtKB-UniRule"/>
</dbReference>
<keyword evidence="6" id="KW-0474">Menaquinone biosynthesis</keyword>
<dbReference type="UniPathway" id="UPA00079"/>
<comment type="cofactor">
    <cofactor evidence="6">
        <name>thiamine diphosphate</name>
        <dbReference type="ChEBI" id="CHEBI:58937"/>
    </cofactor>
    <text evidence="6">Binds 1 thiamine pyrophosphate per subunit.</text>
</comment>
<evidence type="ECO:0000256" key="2">
    <source>
        <dbReference type="ARBA" id="ARBA00022723"/>
    </source>
</evidence>
<dbReference type="SUPFAM" id="SSF52518">
    <property type="entry name" value="Thiamin diphosphate-binding fold (THDP-binding)"/>
    <property type="match status" value="2"/>
</dbReference>
<keyword evidence="3 6" id="KW-0460">Magnesium</keyword>
<dbReference type="PIRSF" id="PIRSF004983">
    <property type="entry name" value="MenD"/>
    <property type="match status" value="1"/>
</dbReference>
<reference evidence="9 10" key="1">
    <citation type="submission" date="2018-02" db="EMBL/GenBank/DDBJ databases">
        <title>Genomic Encyclopedia of Archaeal and Bacterial Type Strains, Phase II (KMG-II): from individual species to whole genera.</title>
        <authorList>
            <person name="Goeker M."/>
        </authorList>
    </citation>
    <scope>NUCLEOTIDE SEQUENCE [LARGE SCALE GENOMIC DNA]</scope>
    <source>
        <strain evidence="9 10">DSM 22857</strain>
    </source>
</reference>
<evidence type="ECO:0000256" key="5">
    <source>
        <dbReference type="ARBA" id="ARBA00023211"/>
    </source>
</evidence>
<dbReference type="Gene3D" id="3.40.50.970">
    <property type="match status" value="2"/>
</dbReference>
<dbReference type="OrthoDB" id="9791859at2"/>
<comment type="similarity">
    <text evidence="6">Belongs to the TPP enzyme family. MenD subfamily.</text>
</comment>
<keyword evidence="4 6" id="KW-0786">Thiamine pyrophosphate</keyword>
<comment type="function">
    <text evidence="6">Catalyzes the thiamine diphosphate-dependent decarboxylation of 2-oxoglutarate and the subsequent addition of the resulting succinic semialdehyde-thiamine pyrophosphate anion to isochorismate to yield 2-succinyl-5-enolpyruvyl-6-hydroxy-3-cyclohexene-1-carboxylate (SEPHCHC).</text>
</comment>
<sequence>MNPSTALAAVVVDSLVRLGLRHVVLCPGSRSAPLAYALAAAEAAGRLHLHVRIDERSAAFCALGLAKALPDGLAAVVTTSGTAVANLHPAVLEAHHARVPLLVLTADRPHEVRGSGANQTSDLQAALFGAAVRLAVDVPAAEERAGQAPGWRSALSRLVAAARGTRGGDPGPVHANLGFREPLTPDGDLRRPEDVEGTAGLTEVVPGAAPAAVPLEPGPRTVVVAGDGAGAAAGRLAAEAGWPLLAEPSSGARCGAAVGPYRLLLEEERLGRRIERVVVVGRPTLSRPVSRLLARADVEVVVVSPGGAWPDAGFRARRVLAGVAAPARTGDGGWLDAWAGAGRAAAAAVDSVLDGLAVEGVLTGPLVAREVAAAAHAGPGALVVAASNAVRDLDLAGAPGPAPVFASRGLAGIDGTVSTASGVALAAPAAAGGAPTRLLVGDLAFLHDVNGLLVGPGEVRPDLQVVLVNDDGGGIFELLEHADAVDRAVFERVFGTPHGADVAALCRGYGVAHRLVPDLAGLRAALAAPPAGTSVVEVRLDRARVRPVQQRIAAAVREAVA</sequence>
<dbReference type="GO" id="GO:0070204">
    <property type="term" value="F:2-succinyl-5-enolpyruvyl-6-hydroxy-3-cyclohexene-1-carboxylic-acid synthase activity"/>
    <property type="evidence" value="ECO:0007669"/>
    <property type="project" value="UniProtKB-UniRule"/>
</dbReference>
<comment type="caution">
    <text evidence="9">The sequence shown here is derived from an EMBL/GenBank/DDBJ whole genome shotgun (WGS) entry which is preliminary data.</text>
</comment>
<keyword evidence="1 6" id="KW-0808">Transferase</keyword>
<evidence type="ECO:0000256" key="6">
    <source>
        <dbReference type="HAMAP-Rule" id="MF_01659"/>
    </source>
</evidence>
<organism evidence="9 10">
    <name type="scientific">Kineococcus xinjiangensis</name>
    <dbReference type="NCBI Taxonomy" id="512762"/>
    <lineage>
        <taxon>Bacteria</taxon>
        <taxon>Bacillati</taxon>
        <taxon>Actinomycetota</taxon>
        <taxon>Actinomycetes</taxon>
        <taxon>Kineosporiales</taxon>
        <taxon>Kineosporiaceae</taxon>
        <taxon>Kineococcus</taxon>
    </lineage>
</organism>
<dbReference type="Gene3D" id="3.40.50.1220">
    <property type="entry name" value="TPP-binding domain"/>
    <property type="match status" value="1"/>
</dbReference>
<comment type="pathway">
    <text evidence="6">Quinol/quinone metabolism; 1,4-dihydroxy-2-naphthoate biosynthesis; 1,4-dihydroxy-2-naphthoate from chorismate: step 2/7.</text>
</comment>
<name>A0A2S6ITB3_9ACTN</name>
<dbReference type="Proteomes" id="UP000239485">
    <property type="component" value="Unassembled WGS sequence"/>
</dbReference>
<evidence type="ECO:0000256" key="1">
    <source>
        <dbReference type="ARBA" id="ARBA00022679"/>
    </source>
</evidence>
<comment type="catalytic activity">
    <reaction evidence="6">
        <text>isochorismate + 2-oxoglutarate + H(+) = 5-enolpyruvoyl-6-hydroxy-2-succinyl-cyclohex-3-ene-1-carboxylate + CO2</text>
        <dbReference type="Rhea" id="RHEA:25593"/>
        <dbReference type="ChEBI" id="CHEBI:15378"/>
        <dbReference type="ChEBI" id="CHEBI:16526"/>
        <dbReference type="ChEBI" id="CHEBI:16810"/>
        <dbReference type="ChEBI" id="CHEBI:29780"/>
        <dbReference type="ChEBI" id="CHEBI:58818"/>
        <dbReference type="EC" id="2.2.1.9"/>
    </reaction>
</comment>